<evidence type="ECO:0000256" key="3">
    <source>
        <dbReference type="ARBA" id="ARBA00022777"/>
    </source>
</evidence>
<dbReference type="Pfam" id="PF00069">
    <property type="entry name" value="Pkinase"/>
    <property type="match status" value="1"/>
</dbReference>
<evidence type="ECO:0000313" key="9">
    <source>
        <dbReference type="EnsemblPlants" id="Solyc10g005640.3.1"/>
    </source>
</evidence>
<dbReference type="Pfam" id="PF00481">
    <property type="entry name" value="PP2C"/>
    <property type="match status" value="1"/>
</dbReference>
<evidence type="ECO:0000259" key="8">
    <source>
        <dbReference type="PROSITE" id="PS51746"/>
    </source>
</evidence>
<dbReference type="EnsemblPlants" id="Solyc10g005640.3.1">
    <property type="protein sequence ID" value="Solyc10g005640.3.1"/>
    <property type="gene ID" value="Solyc10g005640.3"/>
</dbReference>
<name>A0A3Q7J5C4_SOLLC</name>
<keyword evidence="2 5" id="KW-0547">Nucleotide-binding</keyword>
<evidence type="ECO:0000259" key="7">
    <source>
        <dbReference type="PROSITE" id="PS50011"/>
    </source>
</evidence>
<accession>A0A3Q7J5C4</accession>
<dbReference type="CDD" id="cd00143">
    <property type="entry name" value="PP2Cc"/>
    <property type="match status" value="1"/>
</dbReference>
<reference evidence="9" key="2">
    <citation type="submission" date="2019-01" db="UniProtKB">
        <authorList>
            <consortium name="EnsemblPlants"/>
        </authorList>
    </citation>
    <scope>IDENTIFICATION</scope>
    <source>
        <strain evidence="9">cv. Heinz 1706</strain>
    </source>
</reference>
<keyword evidence="1" id="KW-0808">Transferase</keyword>
<dbReference type="CDD" id="cd14066">
    <property type="entry name" value="STKc_IRAK"/>
    <property type="match status" value="1"/>
</dbReference>
<dbReference type="FunFam" id="1.10.510.10:FF:000368">
    <property type="entry name" value="cold-responsive protein kinase 1"/>
    <property type="match status" value="1"/>
</dbReference>
<dbReference type="Gene3D" id="1.10.510.10">
    <property type="entry name" value="Transferase(Phosphotransferase) domain 1"/>
    <property type="match status" value="1"/>
</dbReference>
<dbReference type="PROSITE" id="PS00107">
    <property type="entry name" value="PROTEIN_KINASE_ATP"/>
    <property type="match status" value="1"/>
</dbReference>
<feature type="domain" description="PPM-type phosphatase" evidence="8">
    <location>
        <begin position="432"/>
        <end position="761"/>
    </location>
</feature>
<dbReference type="PANTHER" id="PTHR47973">
    <property type="entry name" value="CYSTEINE-RICH RECEPTOR-LIKE PROTEIN KINASE 3"/>
    <property type="match status" value="1"/>
</dbReference>
<dbReference type="AlphaFoldDB" id="A0A3Q7J5C4"/>
<dbReference type="Gene3D" id="3.30.200.20">
    <property type="entry name" value="Phosphorylase Kinase, domain 1"/>
    <property type="match status" value="1"/>
</dbReference>
<feature type="binding site" evidence="5">
    <location>
        <position position="99"/>
    </location>
    <ligand>
        <name>ATP</name>
        <dbReference type="ChEBI" id="CHEBI:30616"/>
    </ligand>
</feature>
<dbReference type="GO" id="GO:0005524">
    <property type="term" value="F:ATP binding"/>
    <property type="evidence" value="ECO:0007669"/>
    <property type="project" value="UniProtKB-UniRule"/>
</dbReference>
<feature type="chain" id="PRO_5018679208" description="Protein kinase domain-containing protein" evidence="6">
    <location>
        <begin position="24"/>
        <end position="922"/>
    </location>
</feature>
<reference evidence="9" key="1">
    <citation type="journal article" date="2012" name="Nature">
        <title>The tomato genome sequence provides insights into fleshy fruit evolution.</title>
        <authorList>
            <consortium name="Tomato Genome Consortium"/>
        </authorList>
    </citation>
    <scope>NUCLEOTIDE SEQUENCE [LARGE SCALE GENOMIC DNA]</scope>
    <source>
        <strain evidence="9">cv. Heinz 1706</strain>
    </source>
</reference>
<dbReference type="SMART" id="SM00220">
    <property type="entry name" value="S_TKc"/>
    <property type="match status" value="1"/>
</dbReference>
<dbReference type="SMART" id="SM00332">
    <property type="entry name" value="PP2Cc"/>
    <property type="match status" value="1"/>
</dbReference>
<evidence type="ECO:0000256" key="5">
    <source>
        <dbReference type="PROSITE-ProRule" id="PRU10141"/>
    </source>
</evidence>
<dbReference type="InterPro" id="IPR001932">
    <property type="entry name" value="PPM-type_phosphatase-like_dom"/>
</dbReference>
<dbReference type="InterPro" id="IPR008271">
    <property type="entry name" value="Ser/Thr_kinase_AS"/>
</dbReference>
<dbReference type="SUPFAM" id="SSF56112">
    <property type="entry name" value="Protein kinase-like (PK-like)"/>
    <property type="match status" value="1"/>
</dbReference>
<keyword evidence="10" id="KW-1185">Reference proteome</keyword>
<dbReference type="InterPro" id="IPR052059">
    <property type="entry name" value="CR_Ser/Thr_kinase"/>
</dbReference>
<dbReference type="Gene3D" id="3.60.40.10">
    <property type="entry name" value="PPM-type phosphatase domain"/>
    <property type="match status" value="1"/>
</dbReference>
<keyword evidence="3" id="KW-0418">Kinase</keyword>
<dbReference type="SUPFAM" id="SSF81606">
    <property type="entry name" value="PP2C-like"/>
    <property type="match status" value="1"/>
</dbReference>
<dbReference type="FunCoup" id="A0A3Q7J5C4">
    <property type="interactions" value="1253"/>
</dbReference>
<feature type="domain" description="Protein kinase" evidence="7">
    <location>
        <begin position="71"/>
        <end position="346"/>
    </location>
</feature>
<evidence type="ECO:0000256" key="4">
    <source>
        <dbReference type="ARBA" id="ARBA00022840"/>
    </source>
</evidence>
<sequence length="922" mass="102982">MRLCCQYPFLGAFLLALRSLVHPKVMTCFPLFHRKHQSSTRHASEFDDELSGVKNVTLFSYKQLRIATDDFSTLNKIGEGGFGSVYKGRLKSGKMAAIKVLSSESKQGVREFLTEIKVISDVDHENLVKLYGCCIEDDHRILVYNYLENNSLAQTLLGGGHSSIQFSWRTRTKICIGVAKGLAYLHEQVKPHIIHRDIKASNILLDKDLTPKISDFGLAKLIPPNATHVSTRVAGTIGYLAPEYAIRGQATRKSDVYSYGVLLIEIVTGRCNTNSRLPIDEQYLLERTWQLYERNELVMLVDTSLDGDFDAEQACRYLKIGLLCTQDALKLRPSMSTILKMLNGEMEVNDNKITKPGLISDFMDLKIKSSAPEQINAAYDYVLSDNTTLPSTSSSQAKKWGFAILQVIEGRRVRRRTVIIPGRLIGNGANNVGCLYTQQGKKGINQDAMIIWENYCSRSDTTLCGVFDGHGPHGHMVASKVRDYLPILLRSEWETKSCSDLNDVSKNENTNGGLHFDDIVDDDLVESVEDENNVQFPEIHLHIKRSILRAFRSMDKELKLHPSIDCFCSGSTAVTLVKQRLERGYNQSSECPQGQDIFVGNVGDSRAVLATRDKDNSLMAVQLTVDLKPNLPREAARIHKCKGRVFALQDEPEVARVWLPNCDSPGLAMARAFGDFCLKDFGLISVPDVYYHHITERDEFVLLATDGVWDVLSNKEAVDIVASAPSRTTAGRALVECATRAWRLKYPTSKNDDCAIVCLYLNSTPEKPDVKVIKDQNKLTNSPEAEIKTNTINGNKLTSSPEAEIKTNTINGNKLTNSPDVEIKTSTIDRNVGRSDTEALSTSQTAGCEDLSEIVPVFESLEEQHPVKDLGQSKRSIAEFLSTAQDDEWSALEGITRVNSLLSLPRFLSAERRSNSWRRKWL</sequence>
<keyword evidence="6" id="KW-0732">Signal</keyword>
<dbReference type="PROSITE" id="PS00108">
    <property type="entry name" value="PROTEIN_KINASE_ST"/>
    <property type="match status" value="1"/>
</dbReference>
<evidence type="ECO:0000256" key="2">
    <source>
        <dbReference type="ARBA" id="ARBA00022741"/>
    </source>
</evidence>
<evidence type="ECO:0000313" key="10">
    <source>
        <dbReference type="Proteomes" id="UP000004994"/>
    </source>
</evidence>
<dbReference type="InterPro" id="IPR000719">
    <property type="entry name" value="Prot_kinase_dom"/>
</dbReference>
<evidence type="ECO:0000256" key="1">
    <source>
        <dbReference type="ARBA" id="ARBA00022679"/>
    </source>
</evidence>
<dbReference type="FunFam" id="3.30.200.20:FF:000225">
    <property type="entry name" value="cold-responsive protein kinase 1"/>
    <property type="match status" value="1"/>
</dbReference>
<keyword evidence="4 5" id="KW-0067">ATP-binding</keyword>
<dbReference type="Gramene" id="Solyc10g005640.3.1">
    <property type="protein sequence ID" value="Solyc10g005640.3.1"/>
    <property type="gene ID" value="Solyc10g005640.3"/>
</dbReference>
<dbReference type="Proteomes" id="UP000004994">
    <property type="component" value="Chromosome 10"/>
</dbReference>
<dbReference type="InterPro" id="IPR017441">
    <property type="entry name" value="Protein_kinase_ATP_BS"/>
</dbReference>
<evidence type="ECO:0008006" key="11">
    <source>
        <dbReference type="Google" id="ProtNLM"/>
    </source>
</evidence>
<dbReference type="PaxDb" id="4081-Solyc10g005640.2.1"/>
<dbReference type="PROSITE" id="PS51746">
    <property type="entry name" value="PPM_2"/>
    <property type="match status" value="1"/>
</dbReference>
<proteinExistence type="predicted"/>
<feature type="signal peptide" evidence="6">
    <location>
        <begin position="1"/>
        <end position="23"/>
    </location>
</feature>
<dbReference type="PROSITE" id="PS50011">
    <property type="entry name" value="PROTEIN_KINASE_DOM"/>
    <property type="match status" value="1"/>
</dbReference>
<protein>
    <recommendedName>
        <fullName evidence="11">Protein kinase domain-containing protein</fullName>
    </recommendedName>
</protein>
<dbReference type="GO" id="GO:0004674">
    <property type="term" value="F:protein serine/threonine kinase activity"/>
    <property type="evidence" value="ECO:0000318"/>
    <property type="project" value="GO_Central"/>
</dbReference>
<dbReference type="STRING" id="4081.A0A3Q7J5C4"/>
<organism evidence="9">
    <name type="scientific">Solanum lycopersicum</name>
    <name type="common">Tomato</name>
    <name type="synonym">Lycopersicon esculentum</name>
    <dbReference type="NCBI Taxonomy" id="4081"/>
    <lineage>
        <taxon>Eukaryota</taxon>
        <taxon>Viridiplantae</taxon>
        <taxon>Streptophyta</taxon>
        <taxon>Embryophyta</taxon>
        <taxon>Tracheophyta</taxon>
        <taxon>Spermatophyta</taxon>
        <taxon>Magnoliopsida</taxon>
        <taxon>eudicotyledons</taxon>
        <taxon>Gunneridae</taxon>
        <taxon>Pentapetalae</taxon>
        <taxon>asterids</taxon>
        <taxon>lamiids</taxon>
        <taxon>Solanales</taxon>
        <taxon>Solanaceae</taxon>
        <taxon>Solanoideae</taxon>
        <taxon>Solaneae</taxon>
        <taxon>Solanum</taxon>
        <taxon>Solanum subgen. Lycopersicon</taxon>
    </lineage>
</organism>
<dbReference type="InterPro" id="IPR036457">
    <property type="entry name" value="PPM-type-like_dom_sf"/>
</dbReference>
<dbReference type="InterPro" id="IPR011009">
    <property type="entry name" value="Kinase-like_dom_sf"/>
</dbReference>
<dbReference type="InParanoid" id="A0A3Q7J5C4"/>
<evidence type="ECO:0000256" key="6">
    <source>
        <dbReference type="SAM" id="SignalP"/>
    </source>
</evidence>